<reference evidence="10 11" key="1">
    <citation type="journal article" date="2019" name="Sci. Rep.">
        <title>A high-quality genome of Eragrostis curvula grass provides insights into Poaceae evolution and supports new strategies to enhance forage quality.</title>
        <authorList>
            <person name="Carballo J."/>
            <person name="Santos B.A.C.M."/>
            <person name="Zappacosta D."/>
            <person name="Garbus I."/>
            <person name="Selva J.P."/>
            <person name="Gallo C.A."/>
            <person name="Diaz A."/>
            <person name="Albertini E."/>
            <person name="Caccamo M."/>
            <person name="Echenique V."/>
        </authorList>
    </citation>
    <scope>NUCLEOTIDE SEQUENCE [LARGE SCALE GENOMIC DNA]</scope>
    <source>
        <strain evidence="11">cv. Victoria</strain>
        <tissue evidence="10">Leaf</tissue>
    </source>
</reference>
<evidence type="ECO:0000256" key="7">
    <source>
        <dbReference type="ARBA" id="ARBA00023316"/>
    </source>
</evidence>
<keyword evidence="2" id="KW-0328">Glycosyltransferase</keyword>
<feature type="non-terminal residue" evidence="10">
    <location>
        <position position="1"/>
    </location>
</feature>
<dbReference type="InterPro" id="IPR029044">
    <property type="entry name" value="Nucleotide-diphossugar_trans"/>
</dbReference>
<accession>A0A5J9SBW5</accession>
<feature type="transmembrane region" description="Helical" evidence="9">
    <location>
        <begin position="266"/>
        <end position="286"/>
    </location>
</feature>
<dbReference type="InterPro" id="IPR005150">
    <property type="entry name" value="Cellulose_synth"/>
</dbReference>
<evidence type="ECO:0000256" key="4">
    <source>
        <dbReference type="ARBA" id="ARBA00022692"/>
    </source>
</evidence>
<name>A0A5J9SBW5_9POAL</name>
<evidence type="ECO:0000256" key="2">
    <source>
        <dbReference type="ARBA" id="ARBA00022676"/>
    </source>
</evidence>
<organism evidence="10 11">
    <name type="scientific">Eragrostis curvula</name>
    <name type="common">weeping love grass</name>
    <dbReference type="NCBI Taxonomy" id="38414"/>
    <lineage>
        <taxon>Eukaryota</taxon>
        <taxon>Viridiplantae</taxon>
        <taxon>Streptophyta</taxon>
        <taxon>Embryophyta</taxon>
        <taxon>Tracheophyta</taxon>
        <taxon>Spermatophyta</taxon>
        <taxon>Magnoliopsida</taxon>
        <taxon>Liliopsida</taxon>
        <taxon>Poales</taxon>
        <taxon>Poaceae</taxon>
        <taxon>PACMAD clade</taxon>
        <taxon>Chloridoideae</taxon>
        <taxon>Eragrostideae</taxon>
        <taxon>Eragrostidinae</taxon>
        <taxon>Eragrostis</taxon>
    </lineage>
</organism>
<keyword evidence="7" id="KW-0961">Cell wall biogenesis/degradation</keyword>
<dbReference type="Gramene" id="TVT96720">
    <property type="protein sequence ID" value="TVT96720"/>
    <property type="gene ID" value="EJB05_58077"/>
</dbReference>
<evidence type="ECO:0000256" key="6">
    <source>
        <dbReference type="ARBA" id="ARBA00023136"/>
    </source>
</evidence>
<evidence type="ECO:0000256" key="1">
    <source>
        <dbReference type="ARBA" id="ARBA00004127"/>
    </source>
</evidence>
<gene>
    <name evidence="10" type="ORF">EJB05_58077</name>
</gene>
<evidence type="ECO:0000313" key="11">
    <source>
        <dbReference type="Proteomes" id="UP000324897"/>
    </source>
</evidence>
<dbReference type="Gene3D" id="3.90.550.10">
    <property type="entry name" value="Spore Coat Polysaccharide Biosynthesis Protein SpsA, Chain A"/>
    <property type="match status" value="1"/>
</dbReference>
<evidence type="ECO:0000313" key="10">
    <source>
        <dbReference type="EMBL" id="TVT96720.1"/>
    </source>
</evidence>
<keyword evidence="3" id="KW-0808">Transferase</keyword>
<evidence type="ECO:0000256" key="3">
    <source>
        <dbReference type="ARBA" id="ARBA00022679"/>
    </source>
</evidence>
<dbReference type="EMBL" id="RWGY01001135">
    <property type="protein sequence ID" value="TVT96720.1"/>
    <property type="molecule type" value="Genomic_DNA"/>
</dbReference>
<keyword evidence="4 9" id="KW-0812">Transmembrane</keyword>
<keyword evidence="6 9" id="KW-0472">Membrane</keyword>
<dbReference type="GO" id="GO:0071555">
    <property type="term" value="P:cell wall organization"/>
    <property type="evidence" value="ECO:0007669"/>
    <property type="project" value="UniProtKB-KW"/>
</dbReference>
<evidence type="ECO:0000256" key="5">
    <source>
        <dbReference type="ARBA" id="ARBA00022989"/>
    </source>
</evidence>
<protein>
    <submittedName>
        <fullName evidence="10">Uncharacterized protein</fullName>
    </submittedName>
</protein>
<dbReference type="OrthoDB" id="2161379at2759"/>
<keyword evidence="11" id="KW-1185">Reference proteome</keyword>
<dbReference type="AlphaFoldDB" id="A0A5J9SBW5"/>
<dbReference type="GO" id="GO:0016760">
    <property type="term" value="F:cellulose synthase (UDP-forming) activity"/>
    <property type="evidence" value="ECO:0007669"/>
    <property type="project" value="InterPro"/>
</dbReference>
<dbReference type="GO" id="GO:0030244">
    <property type="term" value="P:cellulose biosynthetic process"/>
    <property type="evidence" value="ECO:0007669"/>
    <property type="project" value="InterPro"/>
</dbReference>
<dbReference type="GO" id="GO:0071669">
    <property type="term" value="P:plant-type cell wall organization or biogenesis"/>
    <property type="evidence" value="ECO:0007669"/>
    <property type="project" value="UniProtKB-ARBA"/>
</dbReference>
<comment type="subcellular location">
    <subcellularLocation>
        <location evidence="1">Endomembrane system</location>
        <topology evidence="1">Multi-pass membrane protein</topology>
    </subcellularLocation>
</comment>
<sequence length="303" mass="33285">MGGYKGRAWPELARDRRRIRREYEELRLRVNALQAGDDIQRRRCTAEDDHAGVVQVLIGPCTSHTPQLGLLDLSSVRGRAASSAGALRAGACNVLDVAFVQFPQRFDGVDPGDRYANHNRIFFDCTELGLDGLHGPIYVGTGCLVRRAALYGVDPPRWRPMGVAPPRPNLASWATRSRCSTRYVRPSPSTHSEPQVVVRRGGRRRSHGAGLVWIRGRHGVGPGHRLDVLCWAAGALDIFFSCNNAVLAGGGRLHPLQRVAYLNTTVYPFTSVVLMLFCLLPAISLVTRDSLPPPSPTYIGFLC</sequence>
<dbReference type="GO" id="GO:0012505">
    <property type="term" value="C:endomembrane system"/>
    <property type="evidence" value="ECO:0007669"/>
    <property type="project" value="UniProtKB-SubCell"/>
</dbReference>
<evidence type="ECO:0000256" key="8">
    <source>
        <dbReference type="SAM" id="MobiDB-lite"/>
    </source>
</evidence>
<feature type="region of interest" description="Disordered" evidence="8">
    <location>
        <begin position="182"/>
        <end position="203"/>
    </location>
</feature>
<dbReference type="GO" id="GO:0016020">
    <property type="term" value="C:membrane"/>
    <property type="evidence" value="ECO:0007669"/>
    <property type="project" value="InterPro"/>
</dbReference>
<proteinExistence type="predicted"/>
<evidence type="ECO:0000256" key="9">
    <source>
        <dbReference type="SAM" id="Phobius"/>
    </source>
</evidence>
<dbReference type="Pfam" id="PF03552">
    <property type="entry name" value="Cellulose_synt"/>
    <property type="match status" value="2"/>
</dbReference>
<dbReference type="Proteomes" id="UP000324897">
    <property type="component" value="Unassembled WGS sequence"/>
</dbReference>
<dbReference type="PANTHER" id="PTHR13301">
    <property type="entry name" value="X-BOX TRANSCRIPTION FACTOR-RELATED"/>
    <property type="match status" value="1"/>
</dbReference>
<keyword evidence="5 9" id="KW-1133">Transmembrane helix</keyword>
<comment type="caution">
    <text evidence="10">The sequence shown here is derived from an EMBL/GenBank/DDBJ whole genome shotgun (WGS) entry which is preliminary data.</text>
</comment>